<sequence length="102" mass="12109">MHLSEFNNRSFLNRQLSAVAPSQSESVDWETEAIIQDIIEKEFSQQTIISVVRRYRFIHWFDWVILLKHGELVECDKAEVLLQRDSDLQKLYLAFQEPPTSR</sequence>
<dbReference type="HOGENOM" id="CLU_2278379_0_0_1"/>
<evidence type="ECO:0000313" key="2">
    <source>
        <dbReference type="Proteomes" id="UP000000724"/>
    </source>
</evidence>
<dbReference type="Proteomes" id="UP000000724">
    <property type="component" value="Contig Pc00c21"/>
</dbReference>
<dbReference type="InterPro" id="IPR027417">
    <property type="entry name" value="P-loop_NTPase"/>
</dbReference>
<dbReference type="OrthoDB" id="6500128at2759"/>
<organism evidence="1 2">
    <name type="scientific">Penicillium rubens (strain ATCC 28089 / DSM 1075 / NRRL 1951 / Wisconsin 54-1255)</name>
    <name type="common">Penicillium chrysogenum</name>
    <dbReference type="NCBI Taxonomy" id="500485"/>
    <lineage>
        <taxon>Eukaryota</taxon>
        <taxon>Fungi</taxon>
        <taxon>Dikarya</taxon>
        <taxon>Ascomycota</taxon>
        <taxon>Pezizomycotina</taxon>
        <taxon>Eurotiomycetes</taxon>
        <taxon>Eurotiomycetidae</taxon>
        <taxon>Eurotiales</taxon>
        <taxon>Aspergillaceae</taxon>
        <taxon>Penicillium</taxon>
        <taxon>Penicillium chrysogenum species complex</taxon>
    </lineage>
</organism>
<evidence type="ECO:0000313" key="1">
    <source>
        <dbReference type="EMBL" id="CAP96134.1"/>
    </source>
</evidence>
<dbReference type="Gene3D" id="3.40.50.300">
    <property type="entry name" value="P-loop containing nucleotide triphosphate hydrolases"/>
    <property type="match status" value="1"/>
</dbReference>
<dbReference type="AlphaFoldDB" id="B6HLM6"/>
<dbReference type="VEuPathDB" id="FungiDB:PCH_Pc21g12370"/>
<keyword evidence="2" id="KW-1185">Reference proteome</keyword>
<name>B6HLM6_PENRW</name>
<reference evidence="1 2" key="1">
    <citation type="journal article" date="2008" name="Nat. Biotechnol.">
        <title>Genome sequencing and analysis of the filamentous fungus Penicillium chrysogenum.</title>
        <authorList>
            <person name="van den Berg M.A."/>
            <person name="Albang R."/>
            <person name="Albermann K."/>
            <person name="Badger J.H."/>
            <person name="Daran J.-M."/>
            <person name="Driessen A.J.M."/>
            <person name="Garcia-Estrada C."/>
            <person name="Fedorova N.D."/>
            <person name="Harris D.M."/>
            <person name="Heijne W.H.M."/>
            <person name="Joardar V.S."/>
            <person name="Kiel J.A.K.W."/>
            <person name="Kovalchuk A."/>
            <person name="Martin J.F."/>
            <person name="Nierman W.C."/>
            <person name="Nijland J.G."/>
            <person name="Pronk J.T."/>
            <person name="Roubos J.A."/>
            <person name="van der Klei I.J."/>
            <person name="van Peij N.N.M.E."/>
            <person name="Veenhuis M."/>
            <person name="von Doehren H."/>
            <person name="Wagner C."/>
            <person name="Wortman J.R."/>
            <person name="Bovenberg R.A.L."/>
        </authorList>
    </citation>
    <scope>NUCLEOTIDE SEQUENCE [LARGE SCALE GENOMIC DNA]</scope>
    <source>
        <strain evidence="2">ATCC 28089 / DSM 1075 / NRRL 1951 / Wisconsin 54-1255</strain>
    </source>
</reference>
<dbReference type="OMA" id="VECDKAE"/>
<dbReference type="EMBL" id="AM920436">
    <property type="protein sequence ID" value="CAP96134.1"/>
    <property type="molecule type" value="Genomic_DNA"/>
</dbReference>
<gene>
    <name evidence="1" type="ORF">Pc21g12370</name>
    <name evidence="1" type="ORF">PCH_Pc21g12370</name>
</gene>
<accession>B6HLM6</accession>
<dbReference type="SUPFAM" id="SSF52540">
    <property type="entry name" value="P-loop containing nucleoside triphosphate hydrolases"/>
    <property type="match status" value="1"/>
</dbReference>
<protein>
    <submittedName>
        <fullName evidence="1">Pc21g12370 protein</fullName>
    </submittedName>
</protein>
<dbReference type="BioCyc" id="PCHR:PC21G12370-MONOMER"/>
<proteinExistence type="predicted"/>